<feature type="region of interest" description="Disordered" evidence="1">
    <location>
        <begin position="82"/>
        <end position="112"/>
    </location>
</feature>
<dbReference type="InterPro" id="IPR009936">
    <property type="entry name" value="DUF1468"/>
</dbReference>
<evidence type="ECO:0000313" key="5">
    <source>
        <dbReference type="Proteomes" id="UP000550714"/>
    </source>
</evidence>
<feature type="transmembrane region" description="Helical" evidence="2">
    <location>
        <begin position="129"/>
        <end position="156"/>
    </location>
</feature>
<keyword evidence="2" id="KW-0472">Membrane</keyword>
<evidence type="ECO:0000313" key="4">
    <source>
        <dbReference type="EMBL" id="MBB3049535.1"/>
    </source>
</evidence>
<sequence length="196" mass="19858">MTTTTTPRSTARGRKPRGELLVAGTVAVIGVVVGVRTVTMDVPDNGAFLGPQFFPYIVSGLLLVLSALLVVQHLRGAPADTAAVGTTDTHKADADDVADGAAGRGEAASESDVPPAIDWKPFGLVAATLVLHVVLLEPLGWLIAGAGLFFGVSYALGGRNVLRDLGVAFVMSSVAQLAFSAGLGMSLPAGILGAVV</sequence>
<name>A0A839RWJ1_9PSEU</name>
<feature type="domain" description="DUF1468" evidence="3">
    <location>
        <begin position="22"/>
        <end position="188"/>
    </location>
</feature>
<dbReference type="RefSeq" id="WP_183647164.1">
    <property type="nucleotide sequence ID" value="NZ_JACHWU010000001.1"/>
</dbReference>
<proteinExistence type="predicted"/>
<keyword evidence="2" id="KW-1133">Transmembrane helix</keyword>
<keyword evidence="5" id="KW-1185">Reference proteome</keyword>
<dbReference type="Pfam" id="PF07331">
    <property type="entry name" value="TctB"/>
    <property type="match status" value="1"/>
</dbReference>
<accession>A0A839RWJ1</accession>
<feature type="transmembrane region" description="Helical" evidence="2">
    <location>
        <begin position="20"/>
        <end position="38"/>
    </location>
</feature>
<feature type="transmembrane region" description="Helical" evidence="2">
    <location>
        <begin position="168"/>
        <end position="195"/>
    </location>
</feature>
<evidence type="ECO:0000256" key="2">
    <source>
        <dbReference type="SAM" id="Phobius"/>
    </source>
</evidence>
<feature type="transmembrane region" description="Helical" evidence="2">
    <location>
        <begin position="53"/>
        <end position="71"/>
    </location>
</feature>
<evidence type="ECO:0000259" key="3">
    <source>
        <dbReference type="Pfam" id="PF07331"/>
    </source>
</evidence>
<dbReference type="Proteomes" id="UP000550714">
    <property type="component" value="Unassembled WGS sequence"/>
</dbReference>
<dbReference type="AlphaFoldDB" id="A0A839RWJ1"/>
<reference evidence="4 5" key="1">
    <citation type="submission" date="2020-08" db="EMBL/GenBank/DDBJ databases">
        <title>Genomic Encyclopedia of Type Strains, Phase III (KMG-III): the genomes of soil and plant-associated and newly described type strains.</title>
        <authorList>
            <person name="Whitman W."/>
        </authorList>
    </citation>
    <scope>NUCLEOTIDE SEQUENCE [LARGE SCALE GENOMIC DNA]</scope>
    <source>
        <strain evidence="4 5">CECT 8577</strain>
    </source>
</reference>
<feature type="compositionally biased region" description="Low complexity" evidence="1">
    <location>
        <begin position="99"/>
        <end position="112"/>
    </location>
</feature>
<organism evidence="4 5">
    <name type="scientific">Prauserella isguenensis</name>
    <dbReference type="NCBI Taxonomy" id="1470180"/>
    <lineage>
        <taxon>Bacteria</taxon>
        <taxon>Bacillati</taxon>
        <taxon>Actinomycetota</taxon>
        <taxon>Actinomycetes</taxon>
        <taxon>Pseudonocardiales</taxon>
        <taxon>Pseudonocardiaceae</taxon>
        <taxon>Prauserella</taxon>
    </lineage>
</organism>
<evidence type="ECO:0000256" key="1">
    <source>
        <dbReference type="SAM" id="MobiDB-lite"/>
    </source>
</evidence>
<dbReference type="EMBL" id="JACHWU010000001">
    <property type="protein sequence ID" value="MBB3049535.1"/>
    <property type="molecule type" value="Genomic_DNA"/>
</dbReference>
<gene>
    <name evidence="4" type="ORF">FHS23_000530</name>
</gene>
<keyword evidence="2" id="KW-0812">Transmembrane</keyword>
<comment type="caution">
    <text evidence="4">The sequence shown here is derived from an EMBL/GenBank/DDBJ whole genome shotgun (WGS) entry which is preliminary data.</text>
</comment>
<protein>
    <submittedName>
        <fullName evidence="4">Putative tricarboxylic transport membrane protein</fullName>
    </submittedName>
</protein>